<dbReference type="EMBL" id="JALGRD010000002">
    <property type="protein sequence ID" value="MCJ0972774.1"/>
    <property type="molecule type" value="Genomic_DNA"/>
</dbReference>
<keyword evidence="5" id="KW-0732">Signal</keyword>
<evidence type="ECO:0000256" key="5">
    <source>
        <dbReference type="SAM" id="SignalP"/>
    </source>
</evidence>
<dbReference type="AlphaFoldDB" id="A0A9X1W3W8"/>
<keyword evidence="3" id="KW-0378">Hydrolase</keyword>
<evidence type="ECO:0000256" key="2">
    <source>
        <dbReference type="ARBA" id="ARBA00022723"/>
    </source>
</evidence>
<comment type="caution">
    <text evidence="7">The sequence shown here is derived from an EMBL/GenBank/DDBJ whole genome shotgun (WGS) entry which is preliminary data.</text>
</comment>
<feature type="signal peptide" evidence="5">
    <location>
        <begin position="1"/>
        <end position="19"/>
    </location>
</feature>
<protein>
    <submittedName>
        <fullName evidence="7">MBL fold metallo-hydrolase</fullName>
    </submittedName>
</protein>
<dbReference type="Proteomes" id="UP001139682">
    <property type="component" value="Unassembled WGS sequence"/>
</dbReference>
<dbReference type="InterPro" id="IPR036866">
    <property type="entry name" value="RibonucZ/Hydroxyglut_hydro"/>
</dbReference>
<reference evidence="7" key="1">
    <citation type="submission" date="2022-03" db="EMBL/GenBank/DDBJ databases">
        <title>Pseudomonas marianensis sp. nov., a marine bacterium isolated from deep-sea sediments of the Mariana Trench.</title>
        <authorList>
            <person name="Wei Y."/>
        </authorList>
    </citation>
    <scope>NUCLEOTIDE SEQUENCE</scope>
    <source>
        <strain evidence="7">PS1</strain>
    </source>
</reference>
<feature type="domain" description="Metallo-beta-lactamase" evidence="6">
    <location>
        <begin position="51"/>
        <end position="213"/>
    </location>
</feature>
<feature type="chain" id="PRO_5040787437" evidence="5">
    <location>
        <begin position="20"/>
        <end position="248"/>
    </location>
</feature>
<evidence type="ECO:0000256" key="3">
    <source>
        <dbReference type="ARBA" id="ARBA00022801"/>
    </source>
</evidence>
<dbReference type="PANTHER" id="PTHR42978:SF3">
    <property type="entry name" value="BLR3078 PROTEIN"/>
    <property type="match status" value="1"/>
</dbReference>
<dbReference type="InterPro" id="IPR001279">
    <property type="entry name" value="Metallo-B-lactamas"/>
</dbReference>
<accession>A0A9X1W3W8</accession>
<dbReference type="GO" id="GO:0016787">
    <property type="term" value="F:hydrolase activity"/>
    <property type="evidence" value="ECO:0007669"/>
    <property type="project" value="UniProtKB-KW"/>
</dbReference>
<gene>
    <name evidence="7" type="ORF">MST27_05250</name>
</gene>
<dbReference type="RefSeq" id="WP_243604953.1">
    <property type="nucleotide sequence ID" value="NZ_JALGRD010000002.1"/>
</dbReference>
<proteinExistence type="inferred from homology"/>
<keyword evidence="8" id="KW-1185">Reference proteome</keyword>
<dbReference type="GO" id="GO:0046872">
    <property type="term" value="F:metal ion binding"/>
    <property type="evidence" value="ECO:0007669"/>
    <property type="project" value="UniProtKB-KW"/>
</dbReference>
<dbReference type="Gene3D" id="3.60.15.10">
    <property type="entry name" value="Ribonuclease Z/Hydroxyacylglutathione hydrolase-like"/>
    <property type="match status" value="1"/>
</dbReference>
<dbReference type="SUPFAM" id="SSF56281">
    <property type="entry name" value="Metallo-hydrolase/oxidoreductase"/>
    <property type="match status" value="1"/>
</dbReference>
<evidence type="ECO:0000313" key="8">
    <source>
        <dbReference type="Proteomes" id="UP001139682"/>
    </source>
</evidence>
<dbReference type="PANTHER" id="PTHR42978">
    <property type="entry name" value="QUORUM-QUENCHING LACTONASE YTNP-RELATED-RELATED"/>
    <property type="match status" value="1"/>
</dbReference>
<keyword evidence="4" id="KW-0862">Zinc</keyword>
<evidence type="ECO:0000259" key="6">
    <source>
        <dbReference type="Pfam" id="PF00753"/>
    </source>
</evidence>
<comment type="similarity">
    <text evidence="1">Belongs to the metallo-beta-lactamase superfamily.</text>
</comment>
<dbReference type="InterPro" id="IPR051013">
    <property type="entry name" value="MBL_superfamily_lactonases"/>
</dbReference>
<sequence length="248" mass="27375">MRRSWLFLCLMLLAGASHAADTRFSLVRTAQTHSSGEFAWRDGGWVEAVPVDHLAVLIEHQGVRLLFGTGLGRQVDAQLDSVLPWREKRYGAVSPARDQLDRDGIAVDRVLLACARWEHASGLADFAELPVLASAESIAYAAHATPPAVVPAQFAHGVRWRPLPFQRRAYLGFDESLDLFGDERLVLVKRPGHGALGLFLTLDDGRRYFFAGDPEDDRSSQKPLPAQILRVDASAAPSGLGFYPHWIE</sequence>
<organism evidence="7 8">
    <name type="scientific">Stutzerimonas marianensis</name>
    <dbReference type="NCBI Taxonomy" id="2929513"/>
    <lineage>
        <taxon>Bacteria</taxon>
        <taxon>Pseudomonadati</taxon>
        <taxon>Pseudomonadota</taxon>
        <taxon>Gammaproteobacteria</taxon>
        <taxon>Pseudomonadales</taxon>
        <taxon>Pseudomonadaceae</taxon>
        <taxon>Stutzerimonas</taxon>
    </lineage>
</organism>
<keyword evidence="2" id="KW-0479">Metal-binding</keyword>
<evidence type="ECO:0000256" key="4">
    <source>
        <dbReference type="ARBA" id="ARBA00022833"/>
    </source>
</evidence>
<evidence type="ECO:0000313" key="7">
    <source>
        <dbReference type="EMBL" id="MCJ0972774.1"/>
    </source>
</evidence>
<name>A0A9X1W3W8_9GAMM</name>
<dbReference type="Pfam" id="PF00753">
    <property type="entry name" value="Lactamase_B"/>
    <property type="match status" value="1"/>
</dbReference>
<evidence type="ECO:0000256" key="1">
    <source>
        <dbReference type="ARBA" id="ARBA00007749"/>
    </source>
</evidence>